<name>A0A2K1YHH7_POPTR</name>
<dbReference type="Proteomes" id="UP000006729">
    <property type="component" value="Chromosome 11"/>
</dbReference>
<dbReference type="InterPro" id="IPR027417">
    <property type="entry name" value="P-loop_NTPase"/>
</dbReference>
<proteinExistence type="predicted"/>
<sequence length="116" mass="13547">MLTTNESEIKLGVYDNDSLIAYDICQNFHQFIYKGMPLRNLSFQGCREVQGEGIKSFRDEGTKILIWNLGGQHDFYSLHDLIYRSASFFLLISSLFRKPNSREPQTTLEIEKDLQY</sequence>
<reference evidence="1 2" key="1">
    <citation type="journal article" date="2006" name="Science">
        <title>The genome of black cottonwood, Populus trichocarpa (Torr. &amp; Gray).</title>
        <authorList>
            <person name="Tuskan G.A."/>
            <person name="Difazio S."/>
            <person name="Jansson S."/>
            <person name="Bohlmann J."/>
            <person name="Grigoriev I."/>
            <person name="Hellsten U."/>
            <person name="Putnam N."/>
            <person name="Ralph S."/>
            <person name="Rombauts S."/>
            <person name="Salamov A."/>
            <person name="Schein J."/>
            <person name="Sterck L."/>
            <person name="Aerts A."/>
            <person name="Bhalerao R.R."/>
            <person name="Bhalerao R.P."/>
            <person name="Blaudez D."/>
            <person name="Boerjan W."/>
            <person name="Brun A."/>
            <person name="Brunner A."/>
            <person name="Busov V."/>
            <person name="Campbell M."/>
            <person name="Carlson J."/>
            <person name="Chalot M."/>
            <person name="Chapman J."/>
            <person name="Chen G.L."/>
            <person name="Cooper D."/>
            <person name="Coutinho P.M."/>
            <person name="Couturier J."/>
            <person name="Covert S."/>
            <person name="Cronk Q."/>
            <person name="Cunningham R."/>
            <person name="Davis J."/>
            <person name="Degroeve S."/>
            <person name="Dejardin A."/>
            <person name="Depamphilis C."/>
            <person name="Detter J."/>
            <person name="Dirks B."/>
            <person name="Dubchak I."/>
            <person name="Duplessis S."/>
            <person name="Ehlting J."/>
            <person name="Ellis B."/>
            <person name="Gendler K."/>
            <person name="Goodstein D."/>
            <person name="Gribskov M."/>
            <person name="Grimwood J."/>
            <person name="Groover A."/>
            <person name="Gunter L."/>
            <person name="Hamberger B."/>
            <person name="Heinze B."/>
            <person name="Helariutta Y."/>
            <person name="Henrissat B."/>
            <person name="Holligan D."/>
            <person name="Holt R."/>
            <person name="Huang W."/>
            <person name="Islam-Faridi N."/>
            <person name="Jones S."/>
            <person name="Jones-Rhoades M."/>
            <person name="Jorgensen R."/>
            <person name="Joshi C."/>
            <person name="Kangasjarvi J."/>
            <person name="Karlsson J."/>
            <person name="Kelleher C."/>
            <person name="Kirkpatrick R."/>
            <person name="Kirst M."/>
            <person name="Kohler A."/>
            <person name="Kalluri U."/>
            <person name="Larimer F."/>
            <person name="Leebens-Mack J."/>
            <person name="Leple J.C."/>
            <person name="Locascio P."/>
            <person name="Lou Y."/>
            <person name="Lucas S."/>
            <person name="Martin F."/>
            <person name="Montanini B."/>
            <person name="Napoli C."/>
            <person name="Nelson D.R."/>
            <person name="Nelson C."/>
            <person name="Nieminen K."/>
            <person name="Nilsson O."/>
            <person name="Pereda V."/>
            <person name="Peter G."/>
            <person name="Philippe R."/>
            <person name="Pilate G."/>
            <person name="Poliakov A."/>
            <person name="Razumovskaya J."/>
            <person name="Richardson P."/>
            <person name="Rinaldi C."/>
            <person name="Ritland K."/>
            <person name="Rouze P."/>
            <person name="Ryaboy D."/>
            <person name="Schmutz J."/>
            <person name="Schrader J."/>
            <person name="Segerman B."/>
            <person name="Shin H."/>
            <person name="Siddiqui A."/>
            <person name="Sterky F."/>
            <person name="Terry A."/>
            <person name="Tsai C.J."/>
            <person name="Uberbacher E."/>
            <person name="Unneberg P."/>
            <person name="Vahala J."/>
            <person name="Wall K."/>
            <person name="Wessler S."/>
            <person name="Yang G."/>
            <person name="Yin T."/>
            <person name="Douglas C."/>
            <person name="Marra M."/>
            <person name="Sandberg G."/>
            <person name="Van de Peer Y."/>
            <person name="Rokhsar D."/>
        </authorList>
    </citation>
    <scope>NUCLEOTIDE SEQUENCE [LARGE SCALE GENOMIC DNA]</scope>
    <source>
        <strain evidence="2">cv. Nisqually</strain>
    </source>
</reference>
<dbReference type="EMBL" id="CM009300">
    <property type="protein sequence ID" value="PNT12485.1"/>
    <property type="molecule type" value="Genomic_DNA"/>
</dbReference>
<keyword evidence="2" id="KW-1185">Reference proteome</keyword>
<dbReference type="AlphaFoldDB" id="A0A2K1YHH7"/>
<dbReference type="PANTHER" id="PTHR47679:SF1">
    <property type="entry name" value="PROTEIN TORNADO 1"/>
    <property type="match status" value="1"/>
</dbReference>
<dbReference type="InParanoid" id="A0A2K1YHH7"/>
<gene>
    <name evidence="1" type="ORF">POPTR_011G088200</name>
</gene>
<organism evidence="1 2">
    <name type="scientific">Populus trichocarpa</name>
    <name type="common">Western balsam poplar</name>
    <name type="synonym">Populus balsamifera subsp. trichocarpa</name>
    <dbReference type="NCBI Taxonomy" id="3694"/>
    <lineage>
        <taxon>Eukaryota</taxon>
        <taxon>Viridiplantae</taxon>
        <taxon>Streptophyta</taxon>
        <taxon>Embryophyta</taxon>
        <taxon>Tracheophyta</taxon>
        <taxon>Spermatophyta</taxon>
        <taxon>Magnoliopsida</taxon>
        <taxon>eudicotyledons</taxon>
        <taxon>Gunneridae</taxon>
        <taxon>Pentapetalae</taxon>
        <taxon>rosids</taxon>
        <taxon>fabids</taxon>
        <taxon>Malpighiales</taxon>
        <taxon>Salicaceae</taxon>
        <taxon>Saliceae</taxon>
        <taxon>Populus</taxon>
    </lineage>
</organism>
<protein>
    <submittedName>
        <fullName evidence="1">Uncharacterized protein</fullName>
    </submittedName>
</protein>
<accession>A0A2K1YHH7</accession>
<dbReference type="PANTHER" id="PTHR47679">
    <property type="entry name" value="PROTEIN TORNADO 1"/>
    <property type="match status" value="1"/>
</dbReference>
<dbReference type="STRING" id="3694.A0A2K1YHH7"/>
<dbReference type="Gene3D" id="3.40.50.300">
    <property type="entry name" value="P-loop containing nucleotide triphosphate hydrolases"/>
    <property type="match status" value="1"/>
</dbReference>
<evidence type="ECO:0000313" key="1">
    <source>
        <dbReference type="EMBL" id="PNT12485.1"/>
    </source>
</evidence>
<evidence type="ECO:0000313" key="2">
    <source>
        <dbReference type="Proteomes" id="UP000006729"/>
    </source>
</evidence>